<dbReference type="InterPro" id="IPR010446">
    <property type="entry name" value="GalNAc_Trfase_b"/>
</dbReference>
<dbReference type="SUPFAM" id="SSF53448">
    <property type="entry name" value="Nucleotide-diphospho-sugar transferases"/>
    <property type="match status" value="1"/>
</dbReference>
<organism evidence="1 2">
    <name type="scientific">Parabacteroides segnis</name>
    <dbReference type="NCBI Taxonomy" id="2763058"/>
    <lineage>
        <taxon>Bacteria</taxon>
        <taxon>Pseudomonadati</taxon>
        <taxon>Bacteroidota</taxon>
        <taxon>Bacteroidia</taxon>
        <taxon>Bacteroidales</taxon>
        <taxon>Tannerellaceae</taxon>
        <taxon>Parabacteroides</taxon>
    </lineage>
</organism>
<keyword evidence="2" id="KW-1185">Reference proteome</keyword>
<comment type="caution">
    <text evidence="1">The sequence shown here is derived from an EMBL/GenBank/DDBJ whole genome shotgun (WGS) entry which is preliminary data.</text>
</comment>
<gene>
    <name evidence="1" type="ORF">H8S77_19080</name>
</gene>
<dbReference type="RefSeq" id="WP_186960748.1">
    <property type="nucleotide sequence ID" value="NZ_JACOOI010000024.1"/>
</dbReference>
<accession>A0ABR7E5E4</accession>
<protein>
    <recommendedName>
        <fullName evidence="3">Glycosyltransferase family 2 protein</fullName>
    </recommendedName>
</protein>
<sequence>MDNRCTCPFCREGKYNSEDYYVDMSFLKKERPVGVSGLLRVKNDAEFLSDCMESCIDALDELIICYQDCTDNAPEIILEKQQKYPDKIRVYYYAPPVFCHGLTEEAKKNVFSLPDSSIHKLCNYYNYTLSKSTYRYVMKIDSDQIYFTDKLKRYCDAYREKNKVTISSGDYFAKYYKDFYIRLMIKYPVLHSFDLFSKIPYIRHLIIRKYEKYVIKEVINNKYAVSMSGINIGYEQGNLKICRLDHLLFNGEADHLIFCITEDTFYTTFTGYKNPIEIMRYNKRILPGGWFWYHLQCMKVSSSQKTKEWITLTLKFKWNIISDLSYFRKQMWLFFGVYERNIPGPEQLLKETVRNMRKRKS</sequence>
<dbReference type="EMBL" id="JACOOI010000024">
    <property type="protein sequence ID" value="MBC5644986.1"/>
    <property type="molecule type" value="Genomic_DNA"/>
</dbReference>
<dbReference type="CDD" id="cd00761">
    <property type="entry name" value="Glyco_tranf_GTA_type"/>
    <property type="match status" value="1"/>
</dbReference>
<dbReference type="Pfam" id="PF06306">
    <property type="entry name" value="CgtA"/>
    <property type="match status" value="1"/>
</dbReference>
<name>A0ABR7E5E4_9BACT</name>
<dbReference type="Gene3D" id="3.90.550.10">
    <property type="entry name" value="Spore Coat Polysaccharide Biosynthesis Protein SpsA, Chain A"/>
    <property type="match status" value="1"/>
</dbReference>
<evidence type="ECO:0008006" key="3">
    <source>
        <dbReference type="Google" id="ProtNLM"/>
    </source>
</evidence>
<evidence type="ECO:0000313" key="2">
    <source>
        <dbReference type="Proteomes" id="UP000644010"/>
    </source>
</evidence>
<dbReference type="Proteomes" id="UP000644010">
    <property type="component" value="Unassembled WGS sequence"/>
</dbReference>
<reference evidence="1 2" key="1">
    <citation type="submission" date="2020-08" db="EMBL/GenBank/DDBJ databases">
        <title>Genome public.</title>
        <authorList>
            <person name="Liu C."/>
            <person name="Sun Q."/>
        </authorList>
    </citation>
    <scope>NUCLEOTIDE SEQUENCE [LARGE SCALE GENOMIC DNA]</scope>
    <source>
        <strain evidence="1 2">BX2</strain>
    </source>
</reference>
<dbReference type="InterPro" id="IPR029044">
    <property type="entry name" value="Nucleotide-diphossugar_trans"/>
</dbReference>
<evidence type="ECO:0000313" key="1">
    <source>
        <dbReference type="EMBL" id="MBC5644986.1"/>
    </source>
</evidence>
<proteinExistence type="predicted"/>